<accession>A0A135U7K9</accession>
<dbReference type="GO" id="GO:0005524">
    <property type="term" value="F:ATP binding"/>
    <property type="evidence" value="ECO:0007669"/>
    <property type="project" value="InterPro"/>
</dbReference>
<dbReference type="GO" id="GO:0004674">
    <property type="term" value="F:protein serine/threonine kinase activity"/>
    <property type="evidence" value="ECO:0007669"/>
    <property type="project" value="TreeGrafter"/>
</dbReference>
<keyword evidence="4" id="KW-1185">Reference proteome</keyword>
<organism evidence="3 4">
    <name type="scientific">Colletotrichum nymphaeae SA-01</name>
    <dbReference type="NCBI Taxonomy" id="1460502"/>
    <lineage>
        <taxon>Eukaryota</taxon>
        <taxon>Fungi</taxon>
        <taxon>Dikarya</taxon>
        <taxon>Ascomycota</taxon>
        <taxon>Pezizomycotina</taxon>
        <taxon>Sordariomycetes</taxon>
        <taxon>Hypocreomycetidae</taxon>
        <taxon>Glomerellales</taxon>
        <taxon>Glomerellaceae</taxon>
        <taxon>Colletotrichum</taxon>
        <taxon>Colletotrichum acutatum species complex</taxon>
    </lineage>
</organism>
<dbReference type="CDD" id="cd00180">
    <property type="entry name" value="PKc"/>
    <property type="match status" value="1"/>
</dbReference>
<sequence length="626" mass="71213">MEQSKSLLERLRDAEEDFLDKDEEVVYSWIPISSINEIFAKRDVVLKELRLTIEVSDDMESFIFNEAKRLVALLIRRNHLSWLGTFHREKFGDDCFPVKFKHTKHGDKTQQWTIQSCKPKKSFSLQPDASGGTGSFKDALKTFCEHEQWGVFVPVFQPDDDAHVFQDRCDMPYLREVSDPNKTNYSVVRHFVMHQAHLNFKPDDQIGTMADGDNPHIAVKELVSAITLKSEKFQNLVKNEATVLTRLRDLQHPHLIRAIATYSQGERHYFIFPWARGGNLRDFWSNQPSLSTASERFSAQDCDDFFKWFFGQLYGLAGALKQLHYPEKNIQESCRHGDLKPENILCFSGTEIGTNKVPIGVRLVVADAGHAKVHEKATEFRLGPTSTPKGTTMYSPPEAETPLEEARTRRYDIWSLGCLYLESLTWMMYGYDALKTFHKDIVSNEHYYSKNAGSIDLKESVKGWINVIKDDPRSQPLGKTAIGRLVSLIEQRLLIVQVTTRKRSFHHDFDTDDGIKMLVQRPTLDPAGFSAMGSGAALKENLERADAKEVNEEMRKIFEAVEKDQDLVWMNKDGIAEAAQRALPILTPSLAPDGTERALLRSNPAESKTDASYSLTPETGLHLKLA</sequence>
<dbReference type="PROSITE" id="PS50011">
    <property type="entry name" value="PROTEIN_KINASE_DOM"/>
    <property type="match status" value="1"/>
</dbReference>
<feature type="compositionally biased region" description="Polar residues" evidence="1">
    <location>
        <begin position="384"/>
        <end position="394"/>
    </location>
</feature>
<keyword evidence="3" id="KW-0808">Transferase</keyword>
<feature type="region of interest" description="Disordered" evidence="1">
    <location>
        <begin position="381"/>
        <end position="402"/>
    </location>
</feature>
<evidence type="ECO:0000313" key="4">
    <source>
        <dbReference type="Proteomes" id="UP000070054"/>
    </source>
</evidence>
<dbReference type="PANTHER" id="PTHR24359:SF1">
    <property type="entry name" value="INHIBITOR OF NUCLEAR FACTOR KAPPA-B KINASE EPSILON SUBUNIT HOMOLOG 1-RELATED"/>
    <property type="match status" value="1"/>
</dbReference>
<reference evidence="3 4" key="1">
    <citation type="submission" date="2014-02" db="EMBL/GenBank/DDBJ databases">
        <title>The genome sequence of Colletotrichum nymphaeae SA-01.</title>
        <authorList>
            <person name="Baroncelli R."/>
            <person name="Thon M.R."/>
        </authorList>
    </citation>
    <scope>NUCLEOTIDE SEQUENCE [LARGE SCALE GENOMIC DNA]</scope>
    <source>
        <strain evidence="3 4">SA-01</strain>
    </source>
</reference>
<dbReference type="PROSITE" id="PS00108">
    <property type="entry name" value="PROTEIN_KINASE_ST"/>
    <property type="match status" value="1"/>
</dbReference>
<dbReference type="InterPro" id="IPR008271">
    <property type="entry name" value="Ser/Thr_kinase_AS"/>
</dbReference>
<dbReference type="SMART" id="SM00220">
    <property type="entry name" value="S_TKc"/>
    <property type="match status" value="1"/>
</dbReference>
<dbReference type="EMBL" id="JEMN01000791">
    <property type="protein sequence ID" value="KXH56344.1"/>
    <property type="molecule type" value="Genomic_DNA"/>
</dbReference>
<proteinExistence type="predicted"/>
<protein>
    <submittedName>
        <fullName evidence="3">Protein kinase domain-containing protein</fullName>
    </submittedName>
</protein>
<evidence type="ECO:0000259" key="2">
    <source>
        <dbReference type="PROSITE" id="PS50011"/>
    </source>
</evidence>
<dbReference type="AlphaFoldDB" id="A0A135U7K9"/>
<dbReference type="Gene3D" id="1.10.510.10">
    <property type="entry name" value="Transferase(Phosphotransferase) domain 1"/>
    <property type="match status" value="1"/>
</dbReference>
<dbReference type="InterPro" id="IPR000719">
    <property type="entry name" value="Prot_kinase_dom"/>
</dbReference>
<dbReference type="PANTHER" id="PTHR24359">
    <property type="entry name" value="SERINE/THREONINE-PROTEIN KINASE SBK1"/>
    <property type="match status" value="1"/>
</dbReference>
<dbReference type="OrthoDB" id="1046782at2759"/>
<feature type="domain" description="Protein kinase" evidence="2">
    <location>
        <begin position="174"/>
        <end position="494"/>
    </location>
</feature>
<evidence type="ECO:0000256" key="1">
    <source>
        <dbReference type="SAM" id="MobiDB-lite"/>
    </source>
</evidence>
<comment type="caution">
    <text evidence="3">The sequence shown here is derived from an EMBL/GenBank/DDBJ whole genome shotgun (WGS) entry which is preliminary data.</text>
</comment>
<dbReference type="Proteomes" id="UP000070054">
    <property type="component" value="Unassembled WGS sequence"/>
</dbReference>
<dbReference type="Pfam" id="PF00069">
    <property type="entry name" value="Pkinase"/>
    <property type="match status" value="1"/>
</dbReference>
<dbReference type="SUPFAM" id="SSF56112">
    <property type="entry name" value="Protein kinase-like (PK-like)"/>
    <property type="match status" value="1"/>
</dbReference>
<gene>
    <name evidence="3" type="ORF">CNYM01_00224</name>
</gene>
<name>A0A135U7K9_9PEZI</name>
<keyword evidence="3" id="KW-0418">Kinase</keyword>
<dbReference type="InterPro" id="IPR011009">
    <property type="entry name" value="Kinase-like_dom_sf"/>
</dbReference>
<evidence type="ECO:0000313" key="3">
    <source>
        <dbReference type="EMBL" id="KXH56344.1"/>
    </source>
</evidence>